<dbReference type="Pfam" id="PF00583">
    <property type="entry name" value="Acetyltransf_1"/>
    <property type="match status" value="1"/>
</dbReference>
<keyword evidence="5" id="KW-1185">Reference proteome</keyword>
<name>A0ABR8GQ81_9CYAN</name>
<evidence type="ECO:0000313" key="4">
    <source>
        <dbReference type="EMBL" id="MBD2605386.1"/>
    </source>
</evidence>
<protein>
    <submittedName>
        <fullName evidence="4">GNAT family N-acetyltransferase</fullName>
    </submittedName>
</protein>
<dbReference type="SUPFAM" id="SSF55729">
    <property type="entry name" value="Acyl-CoA N-acyltransferases (Nat)"/>
    <property type="match status" value="1"/>
</dbReference>
<evidence type="ECO:0000313" key="5">
    <source>
        <dbReference type="Proteomes" id="UP000660380"/>
    </source>
</evidence>
<gene>
    <name evidence="4" type="ORF">H6G81_12790</name>
</gene>
<dbReference type="RefSeq" id="WP_029634301.1">
    <property type="nucleotide sequence ID" value="NZ_JACJTA010000022.1"/>
</dbReference>
<dbReference type="PANTHER" id="PTHR43877">
    <property type="entry name" value="AMINOALKYLPHOSPHONATE N-ACETYLTRANSFERASE-RELATED-RELATED"/>
    <property type="match status" value="1"/>
</dbReference>
<comment type="caution">
    <text evidence="4">The sequence shown here is derived from an EMBL/GenBank/DDBJ whole genome shotgun (WGS) entry which is preliminary data.</text>
</comment>
<evidence type="ECO:0000256" key="1">
    <source>
        <dbReference type="ARBA" id="ARBA00022679"/>
    </source>
</evidence>
<keyword evidence="1" id="KW-0808">Transferase</keyword>
<accession>A0ABR8GQ81</accession>
<dbReference type="Gene3D" id="3.40.630.30">
    <property type="match status" value="1"/>
</dbReference>
<evidence type="ECO:0000256" key="2">
    <source>
        <dbReference type="ARBA" id="ARBA00023315"/>
    </source>
</evidence>
<dbReference type="InterPro" id="IPR000182">
    <property type="entry name" value="GNAT_dom"/>
</dbReference>
<dbReference type="Proteomes" id="UP000660380">
    <property type="component" value="Unassembled WGS sequence"/>
</dbReference>
<evidence type="ECO:0000259" key="3">
    <source>
        <dbReference type="PROSITE" id="PS51186"/>
    </source>
</evidence>
<keyword evidence="2" id="KW-0012">Acyltransferase</keyword>
<dbReference type="EMBL" id="JACJTA010000022">
    <property type="protein sequence ID" value="MBD2605386.1"/>
    <property type="molecule type" value="Genomic_DNA"/>
</dbReference>
<dbReference type="PROSITE" id="PS51186">
    <property type="entry name" value="GNAT"/>
    <property type="match status" value="1"/>
</dbReference>
<proteinExistence type="predicted"/>
<reference evidence="4 5" key="1">
    <citation type="journal article" date="2020" name="ISME J.">
        <title>Comparative genomics reveals insights into cyanobacterial evolution and habitat adaptation.</title>
        <authorList>
            <person name="Chen M.Y."/>
            <person name="Teng W.K."/>
            <person name="Zhao L."/>
            <person name="Hu C.X."/>
            <person name="Zhou Y.K."/>
            <person name="Han B.P."/>
            <person name="Song L.R."/>
            <person name="Shu W.S."/>
        </authorList>
    </citation>
    <scope>NUCLEOTIDE SEQUENCE [LARGE SCALE GENOMIC DNA]</scope>
    <source>
        <strain evidence="4 5">FACHB-248</strain>
    </source>
</reference>
<feature type="domain" description="N-acetyltransferase" evidence="3">
    <location>
        <begin position="1"/>
        <end position="156"/>
    </location>
</feature>
<dbReference type="InterPro" id="IPR050832">
    <property type="entry name" value="Bact_Acetyltransf"/>
</dbReference>
<sequence length="158" mass="17548">MIRPTTPDDSAALIALTVAAGMFPANETEALAKVLADYFGSNIDEGHVWVTDEEEGEPCGVAYYAPDMMADRTWHLYMIAVRPDYQRRGRGAALLRHVENALRASGQRLLLVETSGLPSYEHAQAFYAKCGYEKEARIRDFYAAGDDKVVFRKALNAD</sequence>
<dbReference type="InterPro" id="IPR016181">
    <property type="entry name" value="Acyl_CoA_acyltransferase"/>
</dbReference>
<dbReference type="CDD" id="cd04301">
    <property type="entry name" value="NAT_SF"/>
    <property type="match status" value="1"/>
</dbReference>
<organism evidence="4 5">
    <name type="scientific">Scytonema hofmannii FACHB-248</name>
    <dbReference type="NCBI Taxonomy" id="1842502"/>
    <lineage>
        <taxon>Bacteria</taxon>
        <taxon>Bacillati</taxon>
        <taxon>Cyanobacteriota</taxon>
        <taxon>Cyanophyceae</taxon>
        <taxon>Nostocales</taxon>
        <taxon>Scytonemataceae</taxon>
        <taxon>Scytonema</taxon>
    </lineage>
</organism>